<accession>A0A816I672</accession>
<dbReference type="AlphaFoldDB" id="A0A816I672"/>
<name>A0A816I672_BRANA</name>
<proteinExistence type="predicted"/>
<dbReference type="Proteomes" id="UP001295469">
    <property type="component" value="Chromosome C03"/>
</dbReference>
<dbReference type="EMBL" id="HG994367">
    <property type="protein sequence ID" value="CAF1702865.1"/>
    <property type="molecule type" value="Genomic_DNA"/>
</dbReference>
<evidence type="ECO:0000313" key="1">
    <source>
        <dbReference type="EMBL" id="CAF1702865.1"/>
    </source>
</evidence>
<reference evidence="1" key="1">
    <citation type="submission" date="2021-01" db="EMBL/GenBank/DDBJ databases">
        <authorList>
            <consortium name="Genoscope - CEA"/>
            <person name="William W."/>
        </authorList>
    </citation>
    <scope>NUCLEOTIDE SEQUENCE</scope>
</reference>
<organism evidence="1">
    <name type="scientific">Brassica napus</name>
    <name type="common">Rape</name>
    <dbReference type="NCBI Taxonomy" id="3708"/>
    <lineage>
        <taxon>Eukaryota</taxon>
        <taxon>Viridiplantae</taxon>
        <taxon>Streptophyta</taxon>
        <taxon>Embryophyta</taxon>
        <taxon>Tracheophyta</taxon>
        <taxon>Spermatophyta</taxon>
        <taxon>Magnoliopsida</taxon>
        <taxon>eudicotyledons</taxon>
        <taxon>Gunneridae</taxon>
        <taxon>Pentapetalae</taxon>
        <taxon>rosids</taxon>
        <taxon>malvids</taxon>
        <taxon>Brassicales</taxon>
        <taxon>Brassicaceae</taxon>
        <taxon>Brassiceae</taxon>
        <taxon>Brassica</taxon>
    </lineage>
</organism>
<sequence length="160" mass="17389">MSSTDSTRSRRIVFSLTDHCDGEFLYPPCRFESWAMLQHCGGSFAEILGGKRCQKASHCGEMIGELNAIRSTITDRIPGAQCVMLTLCLKSLRGHGADQKASSSKVVHAQKIEPLTAAELNQFIVTADTQIIEFLCTAKVTGIQHDDGWCYIGCSGSSLS</sequence>
<gene>
    <name evidence="1" type="ORF">DARMORV10_C03P38560.1</name>
</gene>
<protein>
    <submittedName>
        <fullName evidence="1">(rape) hypothetical protein</fullName>
    </submittedName>
</protein>